<feature type="transmembrane region" description="Helical" evidence="1">
    <location>
        <begin position="39"/>
        <end position="60"/>
    </location>
</feature>
<dbReference type="RefSeq" id="WP_183342873.1">
    <property type="nucleotide sequence ID" value="NZ_JACHNU010000003.1"/>
</dbReference>
<accession>A0A840IFN2</accession>
<feature type="transmembrane region" description="Helical" evidence="1">
    <location>
        <begin position="6"/>
        <end position="27"/>
    </location>
</feature>
<keyword evidence="1" id="KW-1133">Transmembrane helix</keyword>
<evidence type="ECO:0008006" key="4">
    <source>
        <dbReference type="Google" id="ProtNLM"/>
    </source>
</evidence>
<evidence type="ECO:0000313" key="3">
    <source>
        <dbReference type="Proteomes" id="UP000585272"/>
    </source>
</evidence>
<proteinExistence type="predicted"/>
<dbReference type="AlphaFoldDB" id="A0A840IFN2"/>
<protein>
    <recommendedName>
        <fullName evidence="4">DUF2269 family protein</fullName>
    </recommendedName>
</protein>
<name>A0A840IFN2_9ACTN</name>
<gene>
    <name evidence="2" type="ORF">BDZ31_002734</name>
</gene>
<keyword evidence="1" id="KW-0812">Transmembrane</keyword>
<dbReference type="EMBL" id="JACHNU010000003">
    <property type="protein sequence ID" value="MBB4663145.1"/>
    <property type="molecule type" value="Genomic_DNA"/>
</dbReference>
<sequence>MATVHLVVGVLLLALNLAAGVVGAWAWLRVQPSLVFWRLLRAGQAAIVVQVLLGALLLVLGHSPDGDLHILYGVLPLAIAFIAEQLRIGSAEAILDSRGFASSQDVGELPADEQRVVVLSIVRREVGVMTISCFVIVVLALRAAGEAGAIPL</sequence>
<organism evidence="2 3">
    <name type="scientific">Conexibacter arvalis</name>
    <dbReference type="NCBI Taxonomy" id="912552"/>
    <lineage>
        <taxon>Bacteria</taxon>
        <taxon>Bacillati</taxon>
        <taxon>Actinomycetota</taxon>
        <taxon>Thermoleophilia</taxon>
        <taxon>Solirubrobacterales</taxon>
        <taxon>Conexibacteraceae</taxon>
        <taxon>Conexibacter</taxon>
    </lineage>
</organism>
<comment type="caution">
    <text evidence="2">The sequence shown here is derived from an EMBL/GenBank/DDBJ whole genome shotgun (WGS) entry which is preliminary data.</text>
</comment>
<feature type="transmembrane region" description="Helical" evidence="1">
    <location>
        <begin position="126"/>
        <end position="145"/>
    </location>
</feature>
<keyword evidence="3" id="KW-1185">Reference proteome</keyword>
<evidence type="ECO:0000256" key="1">
    <source>
        <dbReference type="SAM" id="Phobius"/>
    </source>
</evidence>
<feature type="transmembrane region" description="Helical" evidence="1">
    <location>
        <begin position="66"/>
        <end position="83"/>
    </location>
</feature>
<evidence type="ECO:0000313" key="2">
    <source>
        <dbReference type="EMBL" id="MBB4663145.1"/>
    </source>
</evidence>
<reference evidence="2 3" key="1">
    <citation type="submission" date="2020-08" db="EMBL/GenBank/DDBJ databases">
        <title>Genomic Encyclopedia of Archaeal and Bacterial Type Strains, Phase II (KMG-II): from individual species to whole genera.</title>
        <authorList>
            <person name="Goeker M."/>
        </authorList>
    </citation>
    <scope>NUCLEOTIDE SEQUENCE [LARGE SCALE GENOMIC DNA]</scope>
    <source>
        <strain evidence="2 3">DSM 23288</strain>
    </source>
</reference>
<keyword evidence="1" id="KW-0472">Membrane</keyword>
<dbReference type="Proteomes" id="UP000585272">
    <property type="component" value="Unassembled WGS sequence"/>
</dbReference>